<protein>
    <submittedName>
        <fullName evidence="3">Amidohydrolase</fullName>
    </submittedName>
</protein>
<reference evidence="3 4" key="1">
    <citation type="submission" date="2019-06" db="EMBL/GenBank/DDBJ databases">
        <title>Draft genome of C. phoceense Strain 272.</title>
        <authorList>
            <person name="Pacheco L.G.C."/>
            <person name="Barberis C.M."/>
            <person name="Almuzara M.N."/>
            <person name="Traglia G.M."/>
            <person name="Santos C.S."/>
            <person name="Rocha D.J.P.G."/>
            <person name="Aguiar E.R.G.R."/>
            <person name="Vay C.A."/>
        </authorList>
    </citation>
    <scope>NUCLEOTIDE SEQUENCE [LARGE SCALE GENOMIC DNA]</scope>
    <source>
        <strain evidence="3 4">272</strain>
    </source>
</reference>
<dbReference type="Gene3D" id="3.30.70.360">
    <property type="match status" value="1"/>
</dbReference>
<dbReference type="GO" id="GO:0016787">
    <property type="term" value="F:hydrolase activity"/>
    <property type="evidence" value="ECO:0007669"/>
    <property type="project" value="UniProtKB-KW"/>
</dbReference>
<dbReference type="PANTHER" id="PTHR11014:SF63">
    <property type="entry name" value="METALLOPEPTIDASE, PUTATIVE (AFU_ORTHOLOGUE AFUA_6G09600)-RELATED"/>
    <property type="match status" value="1"/>
</dbReference>
<dbReference type="SUPFAM" id="SSF55031">
    <property type="entry name" value="Bacterial exopeptidase dimerisation domain"/>
    <property type="match status" value="1"/>
</dbReference>
<dbReference type="Gene3D" id="3.40.630.10">
    <property type="entry name" value="Zn peptidases"/>
    <property type="match status" value="1"/>
</dbReference>
<evidence type="ECO:0000256" key="1">
    <source>
        <dbReference type="PIRSR" id="PIRSR005962-1"/>
    </source>
</evidence>
<evidence type="ECO:0000259" key="2">
    <source>
        <dbReference type="Pfam" id="PF07687"/>
    </source>
</evidence>
<feature type="binding site" evidence="1">
    <location>
        <position position="174"/>
    </location>
    <ligand>
        <name>Mn(2+)</name>
        <dbReference type="ChEBI" id="CHEBI:29035"/>
        <label>2</label>
    </ligand>
</feature>
<comment type="cofactor">
    <cofactor evidence="1">
        <name>Mn(2+)</name>
        <dbReference type="ChEBI" id="CHEBI:29035"/>
    </cofactor>
    <text evidence="1">The Mn(2+) ion enhances activity.</text>
</comment>
<organism evidence="3 4">
    <name type="scientific">Corynebacterium phoceense</name>
    <dbReference type="NCBI Taxonomy" id="1686286"/>
    <lineage>
        <taxon>Bacteria</taxon>
        <taxon>Bacillati</taxon>
        <taxon>Actinomycetota</taxon>
        <taxon>Actinomycetes</taxon>
        <taxon>Mycobacteriales</taxon>
        <taxon>Corynebacteriaceae</taxon>
        <taxon>Corynebacterium</taxon>
    </lineage>
</organism>
<name>A0A540RA55_9CORY</name>
<dbReference type="InterPro" id="IPR011650">
    <property type="entry name" value="Peptidase_M20_dimer"/>
</dbReference>
<dbReference type="NCBIfam" id="TIGR01891">
    <property type="entry name" value="amidohydrolases"/>
    <property type="match status" value="1"/>
</dbReference>
<dbReference type="AlphaFoldDB" id="A0A540RA55"/>
<dbReference type="RefSeq" id="WP_141628447.1">
    <property type="nucleotide sequence ID" value="NZ_VHIR01000001.1"/>
</dbReference>
<evidence type="ECO:0000313" key="3">
    <source>
        <dbReference type="EMBL" id="TQE44629.1"/>
    </source>
</evidence>
<gene>
    <name evidence="3" type="ORF">EJK80_00620</name>
</gene>
<feature type="binding site" evidence="1">
    <location>
        <position position="376"/>
    </location>
    <ligand>
        <name>Mn(2+)</name>
        <dbReference type="ChEBI" id="CHEBI:29035"/>
        <label>2</label>
    </ligand>
</feature>
<keyword evidence="1" id="KW-0479">Metal-binding</keyword>
<sequence>MSSATTSHASTIAQLLHDTTADLSWQREFYEDLHRNPELSHEEERTASRIRERLEALDCEIIGGIGGHGMVAVFRNGEGPTVLVRADFDALPIAEASGAAYASTNGNMHACGHDMHATGLLGACSILDAERDAWSGTFLALFQPAEETSDGAKLMIADDLVGRVPKPDICLGQHIMPGPVGQVQSAAGPVLAGCDSIRITINGRSAHASMPHKSIDATYIAAMIVVRLQGIVGREVAPSDFFVISVGELHSGDKNNIIPDSATLVLNTRYYDPAIAERVYASLKRVVEAECTASGSPLPPTFEFYAHGEVTDNDLAAHEAVREVFDATFGEDSVTGEPNTASEDFSYLPQAWGVPYYYWFVGSTSADQLDNPPVNHQADFLPEYEPTAHAATRAAAAAALTYLAH</sequence>
<dbReference type="Pfam" id="PF01546">
    <property type="entry name" value="Peptidase_M20"/>
    <property type="match status" value="1"/>
</dbReference>
<dbReference type="EMBL" id="VHIR01000001">
    <property type="protein sequence ID" value="TQE44629.1"/>
    <property type="molecule type" value="Genomic_DNA"/>
</dbReference>
<comment type="caution">
    <text evidence="3">The sequence shown here is derived from an EMBL/GenBank/DDBJ whole genome shotgun (WGS) entry which is preliminary data.</text>
</comment>
<feature type="binding site" evidence="1">
    <location>
        <position position="111"/>
    </location>
    <ligand>
        <name>Mn(2+)</name>
        <dbReference type="ChEBI" id="CHEBI:29035"/>
        <label>2</label>
    </ligand>
</feature>
<dbReference type="STRING" id="1686286.GCA_900092335_02212"/>
<dbReference type="PANTHER" id="PTHR11014">
    <property type="entry name" value="PEPTIDASE M20 FAMILY MEMBER"/>
    <property type="match status" value="1"/>
</dbReference>
<dbReference type="InterPro" id="IPR036264">
    <property type="entry name" value="Bact_exopeptidase_dim_dom"/>
</dbReference>
<feature type="binding site" evidence="1">
    <location>
        <position position="147"/>
    </location>
    <ligand>
        <name>Mn(2+)</name>
        <dbReference type="ChEBI" id="CHEBI:29035"/>
        <label>2</label>
    </ligand>
</feature>
<accession>A0A540RA55</accession>
<dbReference type="PIRSF" id="PIRSF005962">
    <property type="entry name" value="Pept_M20D_amidohydro"/>
    <property type="match status" value="1"/>
</dbReference>
<keyword evidence="1" id="KW-0464">Manganese</keyword>
<evidence type="ECO:0000313" key="4">
    <source>
        <dbReference type="Proteomes" id="UP000318080"/>
    </source>
</evidence>
<keyword evidence="3" id="KW-0378">Hydrolase</keyword>
<dbReference type="Pfam" id="PF07687">
    <property type="entry name" value="M20_dimer"/>
    <property type="match status" value="1"/>
</dbReference>
<proteinExistence type="predicted"/>
<feature type="domain" description="Peptidase M20 dimerisation" evidence="2">
    <location>
        <begin position="195"/>
        <end position="290"/>
    </location>
</feature>
<feature type="binding site" evidence="1">
    <location>
        <position position="113"/>
    </location>
    <ligand>
        <name>Mn(2+)</name>
        <dbReference type="ChEBI" id="CHEBI:29035"/>
        <label>2</label>
    </ligand>
</feature>
<dbReference type="SUPFAM" id="SSF53187">
    <property type="entry name" value="Zn-dependent exopeptidases"/>
    <property type="match status" value="1"/>
</dbReference>
<dbReference type="GO" id="GO:0046872">
    <property type="term" value="F:metal ion binding"/>
    <property type="evidence" value="ECO:0007669"/>
    <property type="project" value="UniProtKB-KW"/>
</dbReference>
<dbReference type="InterPro" id="IPR002933">
    <property type="entry name" value="Peptidase_M20"/>
</dbReference>
<dbReference type="Proteomes" id="UP000318080">
    <property type="component" value="Unassembled WGS sequence"/>
</dbReference>
<dbReference type="InterPro" id="IPR017439">
    <property type="entry name" value="Amidohydrolase"/>
</dbReference>
<keyword evidence="4" id="KW-1185">Reference proteome</keyword>